<reference evidence="4" key="1">
    <citation type="journal article" date="2020" name="Stud. Mycol.">
        <title>101 Dothideomycetes genomes: a test case for predicting lifestyles and emergence of pathogens.</title>
        <authorList>
            <person name="Haridas S."/>
            <person name="Albert R."/>
            <person name="Binder M."/>
            <person name="Bloem J."/>
            <person name="Labutti K."/>
            <person name="Salamov A."/>
            <person name="Andreopoulos B."/>
            <person name="Baker S."/>
            <person name="Barry K."/>
            <person name="Bills G."/>
            <person name="Bluhm B."/>
            <person name="Cannon C."/>
            <person name="Castanera R."/>
            <person name="Culley D."/>
            <person name="Daum C."/>
            <person name="Ezra D."/>
            <person name="Gonzalez J."/>
            <person name="Henrissat B."/>
            <person name="Kuo A."/>
            <person name="Liang C."/>
            <person name="Lipzen A."/>
            <person name="Lutzoni F."/>
            <person name="Magnuson J."/>
            <person name="Mondo S."/>
            <person name="Nolan M."/>
            <person name="Ohm R."/>
            <person name="Pangilinan J."/>
            <person name="Park H.-J."/>
            <person name="Ramirez L."/>
            <person name="Alfaro M."/>
            <person name="Sun H."/>
            <person name="Tritt A."/>
            <person name="Yoshinaga Y."/>
            <person name="Zwiers L.-H."/>
            <person name="Turgeon B."/>
            <person name="Goodwin S."/>
            <person name="Spatafora J."/>
            <person name="Crous P."/>
            <person name="Grigoriev I."/>
        </authorList>
    </citation>
    <scope>NUCLEOTIDE SEQUENCE</scope>
    <source>
        <strain evidence="4">CBS 473.64</strain>
    </source>
</reference>
<organism evidence="4 5">
    <name type="scientific">Massarina eburnea CBS 473.64</name>
    <dbReference type="NCBI Taxonomy" id="1395130"/>
    <lineage>
        <taxon>Eukaryota</taxon>
        <taxon>Fungi</taxon>
        <taxon>Dikarya</taxon>
        <taxon>Ascomycota</taxon>
        <taxon>Pezizomycotina</taxon>
        <taxon>Dothideomycetes</taxon>
        <taxon>Pleosporomycetidae</taxon>
        <taxon>Pleosporales</taxon>
        <taxon>Massarineae</taxon>
        <taxon>Massarinaceae</taxon>
        <taxon>Massarina</taxon>
    </lineage>
</organism>
<dbReference type="Gene3D" id="3.40.50.300">
    <property type="entry name" value="P-loop containing nucleotide triphosphate hydrolases"/>
    <property type="match status" value="2"/>
</dbReference>
<dbReference type="InterPro" id="IPR050168">
    <property type="entry name" value="AAA_ATPase_domain"/>
</dbReference>
<feature type="domain" description="AAA+ ATPase" evidence="3">
    <location>
        <begin position="512"/>
        <end position="647"/>
    </location>
</feature>
<dbReference type="Pfam" id="PF17862">
    <property type="entry name" value="AAA_lid_3"/>
    <property type="match status" value="1"/>
</dbReference>
<dbReference type="PROSITE" id="PS00674">
    <property type="entry name" value="AAA"/>
    <property type="match status" value="1"/>
</dbReference>
<dbReference type="PANTHER" id="PTHR23077:SF27">
    <property type="entry name" value="ATPASE FAMILY GENE 2 PROTEIN HOMOLOG A"/>
    <property type="match status" value="1"/>
</dbReference>
<dbReference type="Pfam" id="PF00004">
    <property type="entry name" value="AAA"/>
    <property type="match status" value="2"/>
</dbReference>
<feature type="domain" description="AAA+ ATPase" evidence="3">
    <location>
        <begin position="246"/>
        <end position="373"/>
    </location>
</feature>
<accession>A0A6A6SDH4</accession>
<dbReference type="InterPro" id="IPR003960">
    <property type="entry name" value="ATPase_AAA_CS"/>
</dbReference>
<dbReference type="SMART" id="SM00382">
    <property type="entry name" value="AAA"/>
    <property type="match status" value="2"/>
</dbReference>
<dbReference type="InterPro" id="IPR027417">
    <property type="entry name" value="P-loop_NTPase"/>
</dbReference>
<evidence type="ECO:0000313" key="5">
    <source>
        <dbReference type="Proteomes" id="UP000799753"/>
    </source>
</evidence>
<sequence length="747" mass="83046">MATAFALRPLERTPANQTLNEGFRVHISTKELRNLSLASGDLIRLSTANGFLGFAVAWPANQTNPANKPIAKISDLLRDEYRLTLSDNIFIEKATDAWKPVESIHISCPDASSKYSSMEKLTHWVSNALEKLHIILPNGTFDVQQEGPRSKRNSKMRVTINKIDPVGDDSHCPYFDLDQSNIILRDNPWSNKEAVTEEESQPNVDIILQVDGEGIGGLSEQIDLINIRLCYLTFAGAETLDSHLNGPEAFLIHGSEGCGKTFLLDRLAECAWRSVLTLDDDWLAANRKGQSEAMSTEIFGKAREKQPSLILIDDLDKFLLKGDTLLRSLRKELRKLQGTQVVVAAAARSIYDIDASLRTSEGFQTELELAPPNVRQREDMLRQIIGPKQKITDVNFTSLAERSHGFVGRDMRKLCGLARRHCRDQIIRDLMAKTIPSSREYLDSLDFVTQKGFDAVFDQVQPTVLKDSILEVPKVKWNDIAGVDHIRTLLEDITVRPYKYPDLDVAFGGAQSRKGVLLYGPPGCAKTLIAQAVATESNLNFLAVKGSELIKMYVGESERAIRDIFRRARAAKPCIIFFDEIDSIGKSREKTQDSGLNVVTTLLNEMDGIEALKDVFIIGATNRPDILDSALIRTGRFDAHIHIGLPNQDARRQIVEIHTRKRPLAPDVDLSIIASRTEGSSGADIKGLCTTAVEMAKSDYVAAPGSEALIKMSHFDRALAQHIPHTIKEEAEMYEGWRPGKSLSAEP</sequence>
<gene>
    <name evidence="4" type="ORF">P280DRAFT_179477</name>
</gene>
<evidence type="ECO:0000259" key="3">
    <source>
        <dbReference type="SMART" id="SM00382"/>
    </source>
</evidence>
<protein>
    <submittedName>
        <fullName evidence="4">AAA-domain-containing protein</fullName>
    </submittedName>
</protein>
<keyword evidence="5" id="KW-1185">Reference proteome</keyword>
<proteinExistence type="predicted"/>
<dbReference type="Gene3D" id="1.10.8.60">
    <property type="match status" value="2"/>
</dbReference>
<dbReference type="InterPro" id="IPR041569">
    <property type="entry name" value="AAA_lid_3"/>
</dbReference>
<dbReference type="EMBL" id="MU006778">
    <property type="protein sequence ID" value="KAF2644763.1"/>
    <property type="molecule type" value="Genomic_DNA"/>
</dbReference>
<keyword evidence="2" id="KW-0067">ATP-binding</keyword>
<dbReference type="InterPro" id="IPR003959">
    <property type="entry name" value="ATPase_AAA_core"/>
</dbReference>
<dbReference type="PANTHER" id="PTHR23077">
    <property type="entry name" value="AAA-FAMILY ATPASE"/>
    <property type="match status" value="1"/>
</dbReference>
<dbReference type="OrthoDB" id="27435at2759"/>
<dbReference type="FunFam" id="3.40.50.300:FF:002219">
    <property type="entry name" value="Transitional endoplasmic reticulum ATPase"/>
    <property type="match status" value="1"/>
</dbReference>
<dbReference type="SUPFAM" id="SSF52540">
    <property type="entry name" value="P-loop containing nucleoside triphosphate hydrolases"/>
    <property type="match status" value="2"/>
</dbReference>
<dbReference type="AlphaFoldDB" id="A0A6A6SDH4"/>
<evidence type="ECO:0000313" key="4">
    <source>
        <dbReference type="EMBL" id="KAF2644763.1"/>
    </source>
</evidence>
<dbReference type="GO" id="GO:0005737">
    <property type="term" value="C:cytoplasm"/>
    <property type="evidence" value="ECO:0007669"/>
    <property type="project" value="TreeGrafter"/>
</dbReference>
<keyword evidence="1" id="KW-0547">Nucleotide-binding</keyword>
<dbReference type="GO" id="GO:0005524">
    <property type="term" value="F:ATP binding"/>
    <property type="evidence" value="ECO:0007669"/>
    <property type="project" value="UniProtKB-KW"/>
</dbReference>
<name>A0A6A6SDH4_9PLEO</name>
<dbReference type="Proteomes" id="UP000799753">
    <property type="component" value="Unassembled WGS sequence"/>
</dbReference>
<evidence type="ECO:0000256" key="2">
    <source>
        <dbReference type="ARBA" id="ARBA00022840"/>
    </source>
</evidence>
<dbReference type="InterPro" id="IPR003593">
    <property type="entry name" value="AAA+_ATPase"/>
</dbReference>
<dbReference type="GO" id="GO:0016887">
    <property type="term" value="F:ATP hydrolysis activity"/>
    <property type="evidence" value="ECO:0007669"/>
    <property type="project" value="InterPro"/>
</dbReference>
<evidence type="ECO:0000256" key="1">
    <source>
        <dbReference type="ARBA" id="ARBA00022741"/>
    </source>
</evidence>